<evidence type="ECO:0000256" key="2">
    <source>
        <dbReference type="SAM" id="SignalP"/>
    </source>
</evidence>
<dbReference type="OrthoDB" id="7666115at2"/>
<evidence type="ECO:0000313" key="3">
    <source>
        <dbReference type="EMBL" id="RIJ24495.1"/>
    </source>
</evidence>
<keyword evidence="4" id="KW-1185">Reference proteome</keyword>
<protein>
    <recommendedName>
        <fullName evidence="5">Excinuclease ABC subunit A</fullName>
    </recommendedName>
</protein>
<gene>
    <name evidence="3" type="ORF">D1224_09755</name>
</gene>
<feature type="compositionally biased region" description="Basic and acidic residues" evidence="1">
    <location>
        <begin position="62"/>
        <end position="79"/>
    </location>
</feature>
<keyword evidence="2" id="KW-0732">Signal</keyword>
<evidence type="ECO:0000313" key="4">
    <source>
        <dbReference type="Proteomes" id="UP000265431"/>
    </source>
</evidence>
<name>A0A399R2P6_9PROT</name>
<dbReference type="Proteomes" id="UP000265431">
    <property type="component" value="Unassembled WGS sequence"/>
</dbReference>
<organism evidence="3 4">
    <name type="scientific">Henriciella barbarensis</name>
    <dbReference type="NCBI Taxonomy" id="86342"/>
    <lineage>
        <taxon>Bacteria</taxon>
        <taxon>Pseudomonadati</taxon>
        <taxon>Pseudomonadota</taxon>
        <taxon>Alphaproteobacteria</taxon>
        <taxon>Hyphomonadales</taxon>
        <taxon>Hyphomonadaceae</taxon>
        <taxon>Henriciella</taxon>
    </lineage>
</organism>
<dbReference type="Pfam" id="PF11776">
    <property type="entry name" value="RcnB"/>
    <property type="match status" value="1"/>
</dbReference>
<feature type="signal peptide" evidence="2">
    <location>
        <begin position="1"/>
        <end position="42"/>
    </location>
</feature>
<dbReference type="AlphaFoldDB" id="A0A399R2P6"/>
<dbReference type="EMBL" id="QWGB01000005">
    <property type="protein sequence ID" value="RIJ24495.1"/>
    <property type="molecule type" value="Genomic_DNA"/>
</dbReference>
<sequence>MSVSMPCRTHRKDKKLMKKLIKFGAYGAAAAAFAATATPAFADPQHCPPGHAKKGWCTPGGDRSDYRDRYDDRRDEQRAYNEGYEDGQRDAIRYNGRTYNDYRVIRDYDRYGLNAPRDGYYYAEVDGDIVMVQLATQLVTQLLN</sequence>
<accession>A0A399R2P6</accession>
<reference evidence="3 4" key="1">
    <citation type="submission" date="2018-08" db="EMBL/GenBank/DDBJ databases">
        <title>Henriciella mobilis sp. nov., isolated from seawater.</title>
        <authorList>
            <person name="Cheng H."/>
            <person name="Wu Y.-H."/>
            <person name="Xu X.-W."/>
            <person name="Guo L.-L."/>
        </authorList>
    </citation>
    <scope>NUCLEOTIDE SEQUENCE [LARGE SCALE GENOMIC DNA]</scope>
    <source>
        <strain evidence="3 4">CCUG66934</strain>
    </source>
</reference>
<dbReference type="Gene3D" id="3.10.450.160">
    <property type="entry name" value="inner membrane protein cigr"/>
    <property type="match status" value="1"/>
</dbReference>
<evidence type="ECO:0000256" key="1">
    <source>
        <dbReference type="SAM" id="MobiDB-lite"/>
    </source>
</evidence>
<feature type="chain" id="PRO_5017466703" description="Excinuclease ABC subunit A" evidence="2">
    <location>
        <begin position="43"/>
        <end position="144"/>
    </location>
</feature>
<proteinExistence type="predicted"/>
<feature type="region of interest" description="Disordered" evidence="1">
    <location>
        <begin position="51"/>
        <end position="84"/>
    </location>
</feature>
<comment type="caution">
    <text evidence="3">The sequence shown here is derived from an EMBL/GenBank/DDBJ whole genome shotgun (WGS) entry which is preliminary data.</text>
</comment>
<dbReference type="InterPro" id="IPR024572">
    <property type="entry name" value="RcnB"/>
</dbReference>
<evidence type="ECO:0008006" key="5">
    <source>
        <dbReference type="Google" id="ProtNLM"/>
    </source>
</evidence>